<sequence>MSLNNLQVALQILPLPQHYSNNNNNTTEQSIVKVSENQVILSAIPNAPIFPFTHVLDINTQQDQHDHFVFDTIPHSTINELIQGKDTSIVVYDSSSNNRFDTKTLLAFSDLFNLGLPQYQVFIKFIESGGRDLISRDGTEREYQVDNIDIIEKYYKFGLEQRKSGIMSIFSIILKQPSSTSQLNIMDLTGCDHATLDLFAEICINNYREPAMPESTEKRFNPSSPIFRTLQSSSSILVIACVSYLDNIAQLEHTLSYISNIYEKTSFRKDTTARRSVSSTTLKNRSSQNDDTEYLRRIILKLTNEINTLRHSTYHQRGRGSLNTVISSSICSENEHGPRHVSMFSSVSNSTAMTIPDPISEEKEHMLISDLNRQIEELENQITVTRERNTHVERELQDMRSSSTQAQLMAIGEKQASIIDHLEWKLAETEKLNDDLYQKLVIETETSSTMKNKLEDDIQYIKRGMMDLAEDRVLLDKVFRVVENIISRGDKDIYSALHELTLLKSHVENQNNELIQKNKEIESLCHSTVDDADIGGNSSDILYIQRTQALESRVEELDEYIEHIRTQRDHYSDQLEERIDEADKLQRACALQTAKASGLQKKLTEMEEALNSNRKMIRDGDLSGLVQKLENDISRLEKEKSVDEKDFETSYETALNEIETITQRTRYQDEEIQRLKAIIQKVNEQLSLTTNNFNQKKEELLDLQTRFDSVQEMNLEIKHKLQRVVSDRRQQYTHNDHNRKDSISSNRSSINSISSPKKRQYLQRTISAASDNRRRSLLTDYQILDQKELLRWANEKLDDPTEGREDVIRKLAQMSNENAQFALWVGDLETQLLSQRHHLAQDIKGLECDVMNLTVLNNQLEKELEQVSIPVTSRSLNMERCKSTNSATEKYNNSSLPTRSGTFSRSNTSSRSSLNNHKSKQQQQKKLQNNNRESSEKHISVDSEISRWMAGSRSMNRSVTPINIPPPSDPPLNSIPPIPVLPQIHTSNSTSPLPTTQQNHISINSVLLSNDRNSCLSSCSMSSNPCSPITMESYDHLIRNHLLKITVAENDIKTHQQVIHKLESQLADSEAKVQEQQHEIEALLDDHEALEKIKDEVAKTTNELKSERVLKRNAEHAHRILEKRIEELMDTKKSKFRCF</sequence>
<feature type="compositionally biased region" description="Pro residues" evidence="2">
    <location>
        <begin position="963"/>
        <end position="980"/>
    </location>
</feature>
<dbReference type="EMBL" id="JAEPRD010000024">
    <property type="protein sequence ID" value="KAG2207566.1"/>
    <property type="molecule type" value="Genomic_DNA"/>
</dbReference>
<evidence type="ECO:0008006" key="5">
    <source>
        <dbReference type="Google" id="ProtNLM"/>
    </source>
</evidence>
<feature type="coiled-coil region" evidence="1">
    <location>
        <begin position="1045"/>
        <end position="1131"/>
    </location>
</feature>
<feature type="region of interest" description="Disordered" evidence="2">
    <location>
        <begin position="729"/>
        <end position="758"/>
    </location>
</feature>
<evidence type="ECO:0000256" key="2">
    <source>
        <dbReference type="SAM" id="MobiDB-lite"/>
    </source>
</evidence>
<feature type="compositionally biased region" description="Polar residues" evidence="2">
    <location>
        <begin position="984"/>
        <end position="996"/>
    </location>
</feature>
<feature type="compositionally biased region" description="Basic and acidic residues" evidence="2">
    <location>
        <begin position="933"/>
        <end position="945"/>
    </location>
</feature>
<keyword evidence="1" id="KW-0175">Coiled coil</keyword>
<evidence type="ECO:0000313" key="4">
    <source>
        <dbReference type="Proteomes" id="UP000603453"/>
    </source>
</evidence>
<feature type="compositionally biased region" description="Low complexity" evidence="2">
    <location>
        <begin position="743"/>
        <end position="755"/>
    </location>
</feature>
<evidence type="ECO:0000256" key="1">
    <source>
        <dbReference type="SAM" id="Coils"/>
    </source>
</evidence>
<dbReference type="Proteomes" id="UP000603453">
    <property type="component" value="Unassembled WGS sequence"/>
</dbReference>
<feature type="compositionally biased region" description="Basic and acidic residues" evidence="2">
    <location>
        <begin position="729"/>
        <end position="742"/>
    </location>
</feature>
<feature type="coiled-coil region" evidence="1">
    <location>
        <begin position="497"/>
        <end position="524"/>
    </location>
</feature>
<feature type="compositionally biased region" description="Polar residues" evidence="2">
    <location>
        <begin position="883"/>
        <end position="897"/>
    </location>
</feature>
<organism evidence="3 4">
    <name type="scientific">Mucor saturninus</name>
    <dbReference type="NCBI Taxonomy" id="64648"/>
    <lineage>
        <taxon>Eukaryota</taxon>
        <taxon>Fungi</taxon>
        <taxon>Fungi incertae sedis</taxon>
        <taxon>Mucoromycota</taxon>
        <taxon>Mucoromycotina</taxon>
        <taxon>Mucoromycetes</taxon>
        <taxon>Mucorales</taxon>
        <taxon>Mucorineae</taxon>
        <taxon>Mucoraceae</taxon>
        <taxon>Mucor</taxon>
    </lineage>
</organism>
<proteinExistence type="predicted"/>
<dbReference type="OrthoDB" id="2282043at2759"/>
<reference evidence="3" key="1">
    <citation type="submission" date="2020-12" db="EMBL/GenBank/DDBJ databases">
        <title>Metabolic potential, ecology and presence of endohyphal bacteria is reflected in genomic diversity of Mucoromycotina.</title>
        <authorList>
            <person name="Muszewska A."/>
            <person name="Okrasinska A."/>
            <person name="Steczkiewicz K."/>
            <person name="Drgas O."/>
            <person name="Orlowska M."/>
            <person name="Perlinska-Lenart U."/>
            <person name="Aleksandrzak-Piekarczyk T."/>
            <person name="Szatraj K."/>
            <person name="Zielenkiewicz U."/>
            <person name="Pilsyk S."/>
            <person name="Malc E."/>
            <person name="Mieczkowski P."/>
            <person name="Kruszewska J.S."/>
            <person name="Biernat P."/>
            <person name="Pawlowska J."/>
        </authorList>
    </citation>
    <scope>NUCLEOTIDE SEQUENCE</scope>
    <source>
        <strain evidence="3">WA0000017839</strain>
    </source>
</reference>
<dbReference type="SUPFAM" id="SSF52540">
    <property type="entry name" value="P-loop containing nucleoside triphosphate hydrolases"/>
    <property type="match status" value="1"/>
</dbReference>
<accession>A0A8H7RAH2</accession>
<feature type="coiled-coil region" evidence="1">
    <location>
        <begin position="361"/>
        <end position="395"/>
    </location>
</feature>
<gene>
    <name evidence="3" type="ORF">INT47_004316</name>
</gene>
<feature type="coiled-coil region" evidence="1">
    <location>
        <begin position="672"/>
        <end position="699"/>
    </location>
</feature>
<dbReference type="AlphaFoldDB" id="A0A8H7RAH2"/>
<evidence type="ECO:0000313" key="3">
    <source>
        <dbReference type="EMBL" id="KAG2207566.1"/>
    </source>
</evidence>
<protein>
    <recommendedName>
        <fullName evidence="5">Kinesin motor domain-containing protein</fullName>
    </recommendedName>
</protein>
<comment type="caution">
    <text evidence="3">The sequence shown here is derived from an EMBL/GenBank/DDBJ whole genome shotgun (WGS) entry which is preliminary data.</text>
</comment>
<feature type="compositionally biased region" description="Low complexity" evidence="2">
    <location>
        <begin position="898"/>
        <end position="931"/>
    </location>
</feature>
<dbReference type="InterPro" id="IPR027417">
    <property type="entry name" value="P-loop_NTPase"/>
</dbReference>
<keyword evidence="4" id="KW-1185">Reference proteome</keyword>
<feature type="region of interest" description="Disordered" evidence="2">
    <location>
        <begin position="880"/>
        <end position="996"/>
    </location>
</feature>
<name>A0A8H7RAH2_9FUNG</name>